<dbReference type="Proteomes" id="UP001500353">
    <property type="component" value="Unassembled WGS sequence"/>
</dbReference>
<dbReference type="RefSeq" id="WP_345206137.1">
    <property type="nucleotide sequence ID" value="NZ_BAABHX010000005.1"/>
</dbReference>
<feature type="region of interest" description="Disordered" evidence="1">
    <location>
        <begin position="24"/>
        <end position="46"/>
    </location>
</feature>
<sequence>MKKTFFLSAFIVAGLVSAKNVDVKKDKEGEKTEKKASETQQEDPTGRMQCTQVGMLVWCTNEVVADTVCWGEGSGTSTYQQAMLDEVHNSQLLTEYFCGLGTGSGPNNGGN</sequence>
<feature type="compositionally biased region" description="Basic and acidic residues" evidence="1">
    <location>
        <begin position="24"/>
        <end position="37"/>
    </location>
</feature>
<protein>
    <submittedName>
        <fullName evidence="2">Uncharacterized protein</fullName>
    </submittedName>
</protein>
<reference evidence="3" key="1">
    <citation type="journal article" date="2019" name="Int. J. Syst. Evol. Microbiol.">
        <title>The Global Catalogue of Microorganisms (GCM) 10K type strain sequencing project: providing services to taxonomists for standard genome sequencing and annotation.</title>
        <authorList>
            <consortium name="The Broad Institute Genomics Platform"/>
            <consortium name="The Broad Institute Genome Sequencing Center for Infectious Disease"/>
            <person name="Wu L."/>
            <person name="Ma J."/>
        </authorList>
    </citation>
    <scope>NUCLEOTIDE SEQUENCE [LARGE SCALE GENOMIC DNA]</scope>
    <source>
        <strain evidence="3">JCM 18019</strain>
    </source>
</reference>
<comment type="caution">
    <text evidence="2">The sequence shown here is derived from an EMBL/GenBank/DDBJ whole genome shotgun (WGS) entry which is preliminary data.</text>
</comment>
<organism evidence="2 3">
    <name type="scientific">Chryseobacterium ginsengisoli</name>
    <dbReference type="NCBI Taxonomy" id="363853"/>
    <lineage>
        <taxon>Bacteria</taxon>
        <taxon>Pseudomonadati</taxon>
        <taxon>Bacteroidota</taxon>
        <taxon>Flavobacteriia</taxon>
        <taxon>Flavobacteriales</taxon>
        <taxon>Weeksellaceae</taxon>
        <taxon>Chryseobacterium group</taxon>
        <taxon>Chryseobacterium</taxon>
    </lineage>
</organism>
<evidence type="ECO:0000256" key="1">
    <source>
        <dbReference type="SAM" id="MobiDB-lite"/>
    </source>
</evidence>
<dbReference type="EMBL" id="BAABHX010000005">
    <property type="protein sequence ID" value="GAA5096981.1"/>
    <property type="molecule type" value="Genomic_DNA"/>
</dbReference>
<proteinExistence type="predicted"/>
<gene>
    <name evidence="2" type="ORF">GCM10023210_31450</name>
</gene>
<name>A0ABP9MJ68_9FLAO</name>
<keyword evidence="3" id="KW-1185">Reference proteome</keyword>
<evidence type="ECO:0000313" key="3">
    <source>
        <dbReference type="Proteomes" id="UP001500353"/>
    </source>
</evidence>
<evidence type="ECO:0000313" key="2">
    <source>
        <dbReference type="EMBL" id="GAA5096981.1"/>
    </source>
</evidence>
<accession>A0ABP9MJ68</accession>